<sequence>MKMKYLAIIAALFLSHTANAGPYGDDLAKCLVESTTKDDRTSLVKWMFASASAHPAVKSISNVSQKELDDSNATLGKLFTKLLTSSCRDQATKALTYEGTNTISTSFQLLGQVAASELFSAPEVQKAMSGIEKGIDKAEFEKLMKK</sequence>
<evidence type="ECO:0000313" key="2">
    <source>
        <dbReference type="EMBL" id="MEL3920666.1"/>
    </source>
</evidence>
<keyword evidence="3" id="KW-1185">Reference proteome</keyword>
<protein>
    <submittedName>
        <fullName evidence="2">Uncharacterized protein</fullName>
    </submittedName>
</protein>
<dbReference type="Proteomes" id="UP001491613">
    <property type="component" value="Unassembled WGS sequence"/>
</dbReference>
<organism evidence="2 3">
    <name type="scientific">Aeromonas enteropelogenes</name>
    <name type="common">Aeromonas trota</name>
    <dbReference type="NCBI Taxonomy" id="29489"/>
    <lineage>
        <taxon>Bacteria</taxon>
        <taxon>Pseudomonadati</taxon>
        <taxon>Pseudomonadota</taxon>
        <taxon>Gammaproteobacteria</taxon>
        <taxon>Aeromonadales</taxon>
        <taxon>Aeromonadaceae</taxon>
        <taxon>Aeromonas</taxon>
    </lineage>
</organism>
<comment type="caution">
    <text evidence="2">The sequence shown here is derived from an EMBL/GenBank/DDBJ whole genome shotgun (WGS) entry which is preliminary data.</text>
</comment>
<dbReference type="EMBL" id="JAZDDP010000007">
    <property type="protein sequence ID" value="MEL3920666.1"/>
    <property type="molecule type" value="Genomic_DNA"/>
</dbReference>
<gene>
    <name evidence="2" type="ORF">V1482_14750</name>
</gene>
<proteinExistence type="predicted"/>
<keyword evidence="1" id="KW-0732">Signal</keyword>
<evidence type="ECO:0000313" key="3">
    <source>
        <dbReference type="Proteomes" id="UP001491613"/>
    </source>
</evidence>
<dbReference type="RefSeq" id="WP_197064454.1">
    <property type="nucleotide sequence ID" value="NZ_CDCG01000016.1"/>
</dbReference>
<feature type="chain" id="PRO_5046002651" evidence="1">
    <location>
        <begin position="21"/>
        <end position="146"/>
    </location>
</feature>
<accession>A0ABU9JF53</accession>
<feature type="signal peptide" evidence="1">
    <location>
        <begin position="1"/>
        <end position="20"/>
    </location>
</feature>
<evidence type="ECO:0000256" key="1">
    <source>
        <dbReference type="SAM" id="SignalP"/>
    </source>
</evidence>
<name>A0ABU9JF53_AEREN</name>
<reference evidence="2 3" key="1">
    <citation type="submission" date="2024-01" db="EMBL/GenBank/DDBJ databases">
        <title>Horizontal gene transfer in Aeromonas trota.</title>
        <authorList>
            <person name="Otero Olarra J.E."/>
            <person name="Perez Valdespino A."/>
        </authorList>
    </citation>
    <scope>NUCLEOTIDE SEQUENCE [LARGE SCALE GENOMIC DNA]</scope>
    <source>
        <strain evidence="2 3">9.1</strain>
    </source>
</reference>